<feature type="chain" id="PRO_5012992444" evidence="5">
    <location>
        <begin position="29"/>
        <end position="325"/>
    </location>
</feature>
<evidence type="ECO:0000256" key="5">
    <source>
        <dbReference type="SAM" id="SignalP"/>
    </source>
</evidence>
<feature type="domain" description="SsuA/THI5-like" evidence="6">
    <location>
        <begin position="49"/>
        <end position="251"/>
    </location>
</feature>
<dbReference type="GO" id="GO:0042597">
    <property type="term" value="C:periplasmic space"/>
    <property type="evidence" value="ECO:0007669"/>
    <property type="project" value="UniProtKB-SubCell"/>
</dbReference>
<gene>
    <name evidence="7" type="ORF">CN311_06620</name>
</gene>
<dbReference type="InterPro" id="IPR015168">
    <property type="entry name" value="SsuA/THI5"/>
</dbReference>
<evidence type="ECO:0000313" key="8">
    <source>
        <dbReference type="Proteomes" id="UP000219182"/>
    </source>
</evidence>
<feature type="signal peptide" evidence="5">
    <location>
        <begin position="1"/>
        <end position="28"/>
    </location>
</feature>
<dbReference type="EMBL" id="NWQG01000033">
    <property type="protein sequence ID" value="PDQ21888.1"/>
    <property type="molecule type" value="Genomic_DNA"/>
</dbReference>
<evidence type="ECO:0000256" key="3">
    <source>
        <dbReference type="ARBA" id="ARBA00022448"/>
    </source>
</evidence>
<dbReference type="Gene3D" id="3.40.190.10">
    <property type="entry name" value="Periplasmic binding protein-like II"/>
    <property type="match status" value="2"/>
</dbReference>
<dbReference type="InterPro" id="IPR019546">
    <property type="entry name" value="TAT_signal_bac_arc"/>
</dbReference>
<organism evidence="7 8">
    <name type="scientific">Mesorhizobium sanjuanii</name>
    <dbReference type="NCBI Taxonomy" id="2037900"/>
    <lineage>
        <taxon>Bacteria</taxon>
        <taxon>Pseudomonadati</taxon>
        <taxon>Pseudomonadota</taxon>
        <taxon>Alphaproteobacteria</taxon>
        <taxon>Hyphomicrobiales</taxon>
        <taxon>Phyllobacteriaceae</taxon>
        <taxon>Mesorhizobium</taxon>
    </lineage>
</organism>
<dbReference type="Proteomes" id="UP000219182">
    <property type="component" value="Unassembled WGS sequence"/>
</dbReference>
<comment type="similarity">
    <text evidence="2">Belongs to the bacterial solute-binding protein SsuA/TauA family.</text>
</comment>
<dbReference type="AlphaFoldDB" id="A0A2A6FKA3"/>
<reference evidence="7 8" key="1">
    <citation type="submission" date="2017-09" db="EMBL/GenBank/DDBJ databases">
        <title>Mesorhizobum sanjuanii sp. nov. isolated from nodules of Lotus tenuis in saline-alkaline lowlands of Flooding Pampa.</title>
        <authorList>
            <person name="Sannazzaro A.I."/>
            <person name="Torres Tejerizo G.A."/>
            <person name="Fontana F."/>
            <person name="Cumpa Velazquez L.M."/>
            <person name="Hansen L."/>
            <person name="Pistorio M."/>
            <person name="Estrella M.J."/>
        </authorList>
    </citation>
    <scope>NUCLEOTIDE SEQUENCE [LARGE SCALE GENOMIC DNA]</scope>
    <source>
        <strain evidence="7 8">BSA136</strain>
    </source>
</reference>
<dbReference type="GO" id="GO:0016020">
    <property type="term" value="C:membrane"/>
    <property type="evidence" value="ECO:0007669"/>
    <property type="project" value="InterPro"/>
</dbReference>
<dbReference type="PANTHER" id="PTHR30024">
    <property type="entry name" value="ALIPHATIC SULFONATES-BINDING PROTEIN-RELATED"/>
    <property type="match status" value="1"/>
</dbReference>
<evidence type="ECO:0000313" key="7">
    <source>
        <dbReference type="EMBL" id="PDQ21888.1"/>
    </source>
</evidence>
<keyword evidence="8" id="KW-1185">Reference proteome</keyword>
<dbReference type="PROSITE" id="PS51318">
    <property type="entry name" value="TAT"/>
    <property type="match status" value="1"/>
</dbReference>
<name>A0A2A6FKA3_9HYPH</name>
<dbReference type="NCBIfam" id="TIGR01409">
    <property type="entry name" value="TAT_signal_seq"/>
    <property type="match status" value="1"/>
</dbReference>
<evidence type="ECO:0000259" key="6">
    <source>
        <dbReference type="Pfam" id="PF09084"/>
    </source>
</evidence>
<dbReference type="InterPro" id="IPR010067">
    <property type="entry name" value="ABC_SsuA_sub-bd"/>
</dbReference>
<evidence type="ECO:0000256" key="1">
    <source>
        <dbReference type="ARBA" id="ARBA00004418"/>
    </source>
</evidence>
<comment type="caution">
    <text evidence="7">The sequence shown here is derived from an EMBL/GenBank/DDBJ whole genome shotgun (WGS) entry which is preliminary data.</text>
</comment>
<proteinExistence type="inferred from homology"/>
<keyword evidence="3" id="KW-0813">Transport</keyword>
<dbReference type="Pfam" id="PF09084">
    <property type="entry name" value="NMT1"/>
    <property type="match status" value="1"/>
</dbReference>
<accession>A0A2A6FKA3</accession>
<comment type="subcellular location">
    <subcellularLocation>
        <location evidence="1">Periplasm</location>
    </subcellularLocation>
</comment>
<dbReference type="GO" id="GO:0042626">
    <property type="term" value="F:ATPase-coupled transmembrane transporter activity"/>
    <property type="evidence" value="ECO:0007669"/>
    <property type="project" value="InterPro"/>
</dbReference>
<dbReference type="NCBIfam" id="TIGR01728">
    <property type="entry name" value="SsuA_fam"/>
    <property type="match status" value="1"/>
</dbReference>
<sequence length="325" mass="34508">MTLNRRDFMASSAAAATMLATGTIPAKAAGDAARIGYNGDFWGASVASIANAKELWAKHGVEADTKVFTNGPIQVQALGANSLEFGYLGPGALWLPATGKAKIIAVNDVGFSDRVIAQAGIASIADLKGKKVAVPAGTSGDMLLRLALAKAGMKMDDIEVVPMDPSTVVAAFSSKQVDAAGIWYPFVGIIRKTVPDLVEIAKNDDFYPATTFPSVFIARNDLVESNPDLVKKVIGVIKEAQDYRAAHLDEAVDITAKQLGIPAEQLKTEAGYGKLMTSTELAKLTRDGTVAGWFSTMNELFKTFGKFDTALDPKDYYMADLYLAA</sequence>
<dbReference type="SUPFAM" id="SSF53850">
    <property type="entry name" value="Periplasmic binding protein-like II"/>
    <property type="match status" value="1"/>
</dbReference>
<protein>
    <submittedName>
        <fullName evidence="7">Bicyclomycin resistance protein</fullName>
    </submittedName>
</protein>
<dbReference type="PANTHER" id="PTHR30024:SF47">
    <property type="entry name" value="TAURINE-BINDING PERIPLASMIC PROTEIN"/>
    <property type="match status" value="1"/>
</dbReference>
<keyword evidence="4 5" id="KW-0732">Signal</keyword>
<dbReference type="InterPro" id="IPR006311">
    <property type="entry name" value="TAT_signal"/>
</dbReference>
<evidence type="ECO:0000256" key="2">
    <source>
        <dbReference type="ARBA" id="ARBA00010742"/>
    </source>
</evidence>
<evidence type="ECO:0000256" key="4">
    <source>
        <dbReference type="ARBA" id="ARBA00022729"/>
    </source>
</evidence>